<keyword evidence="2" id="KW-1185">Reference proteome</keyword>
<evidence type="ECO:0000313" key="1">
    <source>
        <dbReference type="EMBL" id="TXC64468.1"/>
    </source>
</evidence>
<dbReference type="Proteomes" id="UP000321249">
    <property type="component" value="Unassembled WGS sequence"/>
</dbReference>
<accession>A0A5C6TXG9</accession>
<protein>
    <submittedName>
        <fullName evidence="1">DUF3618 domain-containing protein</fullName>
    </submittedName>
</protein>
<dbReference type="EMBL" id="VOQQ01000001">
    <property type="protein sequence ID" value="TXC64468.1"/>
    <property type="molecule type" value="Genomic_DNA"/>
</dbReference>
<dbReference type="AlphaFoldDB" id="A0A5C6TXG9"/>
<dbReference type="RefSeq" id="WP_147043891.1">
    <property type="nucleotide sequence ID" value="NZ_BAABIR010000001.1"/>
</dbReference>
<reference evidence="1 2" key="1">
    <citation type="journal article" date="2015" name="J. Microbiol.">
        <title>Sphingosinicella ginsenosidimutans sp. nov., with ginsenoside converting activity.</title>
        <authorList>
            <person name="Kim J.K."/>
            <person name="Kang M.S."/>
            <person name="Park S.C."/>
            <person name="Kim K.M."/>
            <person name="Choi K."/>
            <person name="Yoon M.H."/>
            <person name="Im W.T."/>
        </authorList>
    </citation>
    <scope>NUCLEOTIDE SEQUENCE [LARGE SCALE GENOMIC DNA]</scope>
    <source>
        <strain evidence="1 2">BS-11</strain>
    </source>
</reference>
<proteinExistence type="predicted"/>
<sequence length="99" mass="10223">MSASDIQTARRAAILARARLDATLAETQQRLRPGNLAGEAWDGAKGKAADKAVEAFEAAKARPAATATAAGAIALFLARGPLIRAAGRLLGGKKTRRSQ</sequence>
<gene>
    <name evidence="1" type="ORF">FRZ32_12880</name>
</gene>
<evidence type="ECO:0000313" key="2">
    <source>
        <dbReference type="Proteomes" id="UP000321249"/>
    </source>
</evidence>
<name>A0A5C6TXG9_9SPHN</name>
<comment type="caution">
    <text evidence="1">The sequence shown here is derived from an EMBL/GenBank/DDBJ whole genome shotgun (WGS) entry which is preliminary data.</text>
</comment>
<organism evidence="1 2">
    <name type="scientific">Allosphingosinicella ginsenosidimutans</name>
    <dbReference type="NCBI Taxonomy" id="1176539"/>
    <lineage>
        <taxon>Bacteria</taxon>
        <taxon>Pseudomonadati</taxon>
        <taxon>Pseudomonadota</taxon>
        <taxon>Alphaproteobacteria</taxon>
        <taxon>Sphingomonadales</taxon>
        <taxon>Sphingomonadaceae</taxon>
        <taxon>Allosphingosinicella</taxon>
    </lineage>
</organism>